<protein>
    <recommendedName>
        <fullName evidence="3">DUF222 domain-containing protein</fullName>
    </recommendedName>
</protein>
<dbReference type="RefSeq" id="WP_378261172.1">
    <property type="nucleotide sequence ID" value="NZ_JBHUKR010000004.1"/>
</dbReference>
<proteinExistence type="predicted"/>
<organism evidence="1 2">
    <name type="scientific">Amycolatopsis pigmentata</name>
    <dbReference type="NCBI Taxonomy" id="450801"/>
    <lineage>
        <taxon>Bacteria</taxon>
        <taxon>Bacillati</taxon>
        <taxon>Actinomycetota</taxon>
        <taxon>Actinomycetes</taxon>
        <taxon>Pseudonocardiales</taxon>
        <taxon>Pseudonocardiaceae</taxon>
        <taxon>Amycolatopsis</taxon>
    </lineage>
</organism>
<dbReference type="EMBL" id="JBHUKR010000004">
    <property type="protein sequence ID" value="MFD2415406.1"/>
    <property type="molecule type" value="Genomic_DNA"/>
</dbReference>
<name>A0ABW5FN09_9PSEU</name>
<reference evidence="2" key="1">
    <citation type="journal article" date="2019" name="Int. J. Syst. Evol. Microbiol.">
        <title>The Global Catalogue of Microorganisms (GCM) 10K type strain sequencing project: providing services to taxonomists for standard genome sequencing and annotation.</title>
        <authorList>
            <consortium name="The Broad Institute Genomics Platform"/>
            <consortium name="The Broad Institute Genome Sequencing Center for Infectious Disease"/>
            <person name="Wu L."/>
            <person name="Ma J."/>
        </authorList>
    </citation>
    <scope>NUCLEOTIDE SEQUENCE [LARGE SCALE GENOMIC DNA]</scope>
    <source>
        <strain evidence="2">CGMCC 4.7645</strain>
    </source>
</reference>
<evidence type="ECO:0000313" key="2">
    <source>
        <dbReference type="Proteomes" id="UP001597417"/>
    </source>
</evidence>
<evidence type="ECO:0008006" key="3">
    <source>
        <dbReference type="Google" id="ProtNLM"/>
    </source>
</evidence>
<comment type="caution">
    <text evidence="1">The sequence shown here is derived from an EMBL/GenBank/DDBJ whole genome shotgun (WGS) entry which is preliminary data.</text>
</comment>
<evidence type="ECO:0000313" key="1">
    <source>
        <dbReference type="EMBL" id="MFD2415406.1"/>
    </source>
</evidence>
<gene>
    <name evidence="1" type="ORF">ACFSXZ_03590</name>
</gene>
<accession>A0ABW5FN09</accession>
<dbReference type="Proteomes" id="UP001597417">
    <property type="component" value="Unassembled WGS sequence"/>
</dbReference>
<keyword evidence="2" id="KW-1185">Reference proteome</keyword>
<sequence>MIADLETLISQVWSPDIRPLAEEAWRCYTAGAIRPSIAATWSAVSADIIVKLTRLADEGDKQAASFRAKVAAAQAHGLTPAGVKAMQQIEAELINNAVEFELIDSIGKRELERIREDRHLCAHPSLRAGGEVYVPRPEVARGHLAIALTTLLVHPPTQGTRLIEEFTNHICDPFFTPTLRHIQATFYDRARDATRRNVIKLAAKAAMLELDPDGRLPPAEHANRMALALRAFAERARDAVRDAIASTREKFTLLDGGTQLRVLMRMAEDDYFWASVDQALASRFESLITGLPNPAPGDPMPSEIAAILALVGNSYARTRLPLLETRYASLLTHQQMAVAMAQPSEYFVPSVVTFLQGAGSWRMGDQVGQVVVQHAPFLTLDTLKAVLTAWYDNEECRRAVTMPSQAVQLFHDTAHLGTARGPAFADFAAKCEASEGEGEYYSYPGLHTALRDAGFGASTAPF</sequence>